<accession>K1Q581</accession>
<dbReference type="EMBL" id="JH816704">
    <property type="protein sequence ID" value="EKC31772.1"/>
    <property type="molecule type" value="Genomic_DNA"/>
</dbReference>
<reference evidence="1" key="1">
    <citation type="journal article" date="2012" name="Nature">
        <title>The oyster genome reveals stress adaptation and complexity of shell formation.</title>
        <authorList>
            <person name="Zhang G."/>
            <person name="Fang X."/>
            <person name="Guo X."/>
            <person name="Li L."/>
            <person name="Luo R."/>
            <person name="Xu F."/>
            <person name="Yang P."/>
            <person name="Zhang L."/>
            <person name="Wang X."/>
            <person name="Qi H."/>
            <person name="Xiong Z."/>
            <person name="Que H."/>
            <person name="Xie Y."/>
            <person name="Holland P.W."/>
            <person name="Paps J."/>
            <person name="Zhu Y."/>
            <person name="Wu F."/>
            <person name="Chen Y."/>
            <person name="Wang J."/>
            <person name="Peng C."/>
            <person name="Meng J."/>
            <person name="Yang L."/>
            <person name="Liu J."/>
            <person name="Wen B."/>
            <person name="Zhang N."/>
            <person name="Huang Z."/>
            <person name="Zhu Q."/>
            <person name="Feng Y."/>
            <person name="Mount A."/>
            <person name="Hedgecock D."/>
            <person name="Xu Z."/>
            <person name="Liu Y."/>
            <person name="Domazet-Loso T."/>
            <person name="Du Y."/>
            <person name="Sun X."/>
            <person name="Zhang S."/>
            <person name="Liu B."/>
            <person name="Cheng P."/>
            <person name="Jiang X."/>
            <person name="Li J."/>
            <person name="Fan D."/>
            <person name="Wang W."/>
            <person name="Fu W."/>
            <person name="Wang T."/>
            <person name="Wang B."/>
            <person name="Zhang J."/>
            <person name="Peng Z."/>
            <person name="Li Y."/>
            <person name="Li N."/>
            <person name="Wang J."/>
            <person name="Chen M."/>
            <person name="He Y."/>
            <person name="Tan F."/>
            <person name="Song X."/>
            <person name="Zheng Q."/>
            <person name="Huang R."/>
            <person name="Yang H."/>
            <person name="Du X."/>
            <person name="Chen L."/>
            <person name="Yang M."/>
            <person name="Gaffney P.M."/>
            <person name="Wang S."/>
            <person name="Luo L."/>
            <person name="She Z."/>
            <person name="Ming Y."/>
            <person name="Huang W."/>
            <person name="Zhang S."/>
            <person name="Huang B."/>
            <person name="Zhang Y."/>
            <person name="Qu T."/>
            <person name="Ni P."/>
            <person name="Miao G."/>
            <person name="Wang J."/>
            <person name="Wang Q."/>
            <person name="Steinberg C.E."/>
            <person name="Wang H."/>
            <person name="Li N."/>
            <person name="Qian L."/>
            <person name="Zhang G."/>
            <person name="Li Y."/>
            <person name="Yang H."/>
            <person name="Liu X."/>
            <person name="Wang J."/>
            <person name="Yin Y."/>
            <person name="Wang J."/>
        </authorList>
    </citation>
    <scope>NUCLEOTIDE SEQUENCE [LARGE SCALE GENOMIC DNA]</scope>
    <source>
        <strain evidence="1">05x7-T-G4-1.051#20</strain>
    </source>
</reference>
<dbReference type="HOGENOM" id="CLU_1534049_0_0_1"/>
<organism evidence="1">
    <name type="scientific">Magallana gigas</name>
    <name type="common">Pacific oyster</name>
    <name type="synonym">Crassostrea gigas</name>
    <dbReference type="NCBI Taxonomy" id="29159"/>
    <lineage>
        <taxon>Eukaryota</taxon>
        <taxon>Metazoa</taxon>
        <taxon>Spiralia</taxon>
        <taxon>Lophotrochozoa</taxon>
        <taxon>Mollusca</taxon>
        <taxon>Bivalvia</taxon>
        <taxon>Autobranchia</taxon>
        <taxon>Pteriomorphia</taxon>
        <taxon>Ostreida</taxon>
        <taxon>Ostreoidea</taxon>
        <taxon>Ostreidae</taxon>
        <taxon>Magallana</taxon>
    </lineage>
</organism>
<dbReference type="AlphaFoldDB" id="K1Q581"/>
<gene>
    <name evidence="1" type="ORF">CGI_10016715</name>
</gene>
<evidence type="ECO:0000313" key="1">
    <source>
        <dbReference type="EMBL" id="EKC31772.1"/>
    </source>
</evidence>
<sequence>MTACNAREQTIQRWKKYINNVVALKMMIDCRPYELCQCLKLYNLRGRFIHERKCVVGLCMEAWKKAEELLKLARFVFVEQKGGLYWKLKVQPKIEDVEEKELILGRVEDFYRAMRRFCDASQVFYKEDRYPFYSPTEDHIDELLLLDFIPMEFYRCLAWDRFFCEDMLEEMRQEN</sequence>
<name>K1Q581_MAGGI</name>
<dbReference type="InParanoid" id="K1Q581"/>
<protein>
    <submittedName>
        <fullName evidence="1">Uncharacterized protein</fullName>
    </submittedName>
</protein>
<proteinExistence type="predicted"/>